<gene>
    <name evidence="2" type="ORF">A2972_01145</name>
</gene>
<organism evidence="2 3">
    <name type="scientific">Candidatus Amesbacteria bacterium RIFCSPLOWO2_01_FULL_47_33</name>
    <dbReference type="NCBI Taxonomy" id="1797258"/>
    <lineage>
        <taxon>Bacteria</taxon>
        <taxon>Candidatus Amesiibacteriota</taxon>
    </lineage>
</organism>
<evidence type="ECO:0000313" key="2">
    <source>
        <dbReference type="EMBL" id="OGD00103.1"/>
    </source>
</evidence>
<sequence>MTESLNGNGADPQKHFPEKKPVSCDKPKYKCTWPKGPCILDQYRRDFPELPIPKTISCRKITGNQA</sequence>
<evidence type="ECO:0000313" key="3">
    <source>
        <dbReference type="Proteomes" id="UP000176822"/>
    </source>
</evidence>
<dbReference type="EMBL" id="MEXM01000045">
    <property type="protein sequence ID" value="OGD00103.1"/>
    <property type="molecule type" value="Genomic_DNA"/>
</dbReference>
<feature type="region of interest" description="Disordered" evidence="1">
    <location>
        <begin position="1"/>
        <end position="24"/>
    </location>
</feature>
<proteinExistence type="predicted"/>
<dbReference type="Proteomes" id="UP000176822">
    <property type="component" value="Unassembled WGS sequence"/>
</dbReference>
<accession>A0A1F4Z1H8</accession>
<feature type="compositionally biased region" description="Basic and acidic residues" evidence="1">
    <location>
        <begin position="12"/>
        <end position="24"/>
    </location>
</feature>
<reference evidence="2 3" key="1">
    <citation type="journal article" date="2016" name="Nat. Commun.">
        <title>Thousands of microbial genomes shed light on interconnected biogeochemical processes in an aquifer system.</title>
        <authorList>
            <person name="Anantharaman K."/>
            <person name="Brown C.T."/>
            <person name="Hug L.A."/>
            <person name="Sharon I."/>
            <person name="Castelle C.J."/>
            <person name="Probst A.J."/>
            <person name="Thomas B.C."/>
            <person name="Singh A."/>
            <person name="Wilkins M.J."/>
            <person name="Karaoz U."/>
            <person name="Brodie E.L."/>
            <person name="Williams K.H."/>
            <person name="Hubbard S.S."/>
            <person name="Banfield J.F."/>
        </authorList>
    </citation>
    <scope>NUCLEOTIDE SEQUENCE [LARGE SCALE GENOMIC DNA]</scope>
</reference>
<comment type="caution">
    <text evidence="2">The sequence shown here is derived from an EMBL/GenBank/DDBJ whole genome shotgun (WGS) entry which is preliminary data.</text>
</comment>
<dbReference type="AlphaFoldDB" id="A0A1F4Z1H8"/>
<protein>
    <submittedName>
        <fullName evidence="2">Uncharacterized protein</fullName>
    </submittedName>
</protein>
<evidence type="ECO:0000256" key="1">
    <source>
        <dbReference type="SAM" id="MobiDB-lite"/>
    </source>
</evidence>
<name>A0A1F4Z1H8_9BACT</name>